<evidence type="ECO:0000259" key="1">
    <source>
        <dbReference type="Pfam" id="PF18431"/>
    </source>
</evidence>
<dbReference type="InterPro" id="IPR041436">
    <property type="entry name" value="RNAse_A_bac"/>
</dbReference>
<accession>A0A2M9W7L9</accession>
<dbReference type="AlphaFoldDB" id="A0A2M9W7L9"/>
<organism evidence="2 3">
    <name type="scientific">Pantoea rodasii</name>
    <dbReference type="NCBI Taxonomy" id="1076549"/>
    <lineage>
        <taxon>Bacteria</taxon>
        <taxon>Pseudomonadati</taxon>
        <taxon>Pseudomonadota</taxon>
        <taxon>Gammaproteobacteria</taxon>
        <taxon>Enterobacterales</taxon>
        <taxon>Erwiniaceae</taxon>
        <taxon>Pantoea</taxon>
    </lineage>
</organism>
<comment type="caution">
    <text evidence="2">The sequence shown here is derived from an EMBL/GenBank/DDBJ whole genome shotgun (WGS) entry which is preliminary data.</text>
</comment>
<name>A0A2M9W7L9_9GAMM</name>
<dbReference type="Pfam" id="PF18431">
    <property type="entry name" value="RNAse_A_bac"/>
    <property type="match status" value="1"/>
</dbReference>
<dbReference type="EMBL" id="PIQI01000027">
    <property type="protein sequence ID" value="PJZ03540.1"/>
    <property type="molecule type" value="Genomic_DNA"/>
</dbReference>
<sequence length="271" mass="29119">MNDDDGLTLAISPVQLAAILRRGTVSEGETLSNRLWGGVGVLGGVAEIFGAGVLCVVPEPTMLTKAGCVVVGSHSLDTLNTSIKQLWTGRRMETATAQLAEKAASQFGADPEMAYKIGATVDLIVPIGFASLAGASRVASIYSGRIRLMEHEGSALGHTIARHIGKTPEQLIARFSEPHAPHISSTFGNIRQAELVISEVLSVKSTQIENALKYSHARTTLVYAHRFNFPIGTYVERGATKVKKAYNVRIVIRPTTFNGKQYYLVTAFPTP</sequence>
<dbReference type="RefSeq" id="WP_100703349.1">
    <property type="nucleotide sequence ID" value="NZ_MLFP01000001.1"/>
</dbReference>
<proteinExistence type="predicted"/>
<protein>
    <recommendedName>
        <fullName evidence="1">Bacterial CdiA-CT RNAse A domain-containing protein</fullName>
    </recommendedName>
</protein>
<reference evidence="2 3" key="1">
    <citation type="submission" date="2017-11" db="EMBL/GenBank/DDBJ databases">
        <title>The genome sequence of Pantoea rodasii DSM 26611.</title>
        <authorList>
            <person name="Gao J."/>
            <person name="Mao X."/>
            <person name="Sun J."/>
        </authorList>
    </citation>
    <scope>NUCLEOTIDE SEQUENCE [LARGE SCALE GENOMIC DNA]</scope>
    <source>
        <strain evidence="2 3">DSM 26611</strain>
    </source>
</reference>
<dbReference type="OrthoDB" id="6832592at2"/>
<dbReference type="STRING" id="1076549.HA45_00635"/>
<evidence type="ECO:0000313" key="2">
    <source>
        <dbReference type="EMBL" id="PJZ03540.1"/>
    </source>
</evidence>
<gene>
    <name evidence="2" type="ORF">PRCB_19995</name>
</gene>
<dbReference type="Proteomes" id="UP000232062">
    <property type="component" value="Unassembled WGS sequence"/>
</dbReference>
<evidence type="ECO:0000313" key="3">
    <source>
        <dbReference type="Proteomes" id="UP000232062"/>
    </source>
</evidence>
<dbReference type="CDD" id="cd20684">
    <property type="entry name" value="CdiA-CT_Yk_RNaseA-like"/>
    <property type="match status" value="1"/>
</dbReference>
<feature type="domain" description="Bacterial CdiA-CT RNAse A" evidence="1">
    <location>
        <begin position="157"/>
        <end position="269"/>
    </location>
</feature>
<keyword evidence="3" id="KW-1185">Reference proteome</keyword>